<accession>A0A8R1V217</accession>
<reference evidence="2" key="1">
    <citation type="journal article" date="2008" name="Nat. Genet.">
        <title>The Pristionchus pacificus genome provides a unique perspective on nematode lifestyle and parasitism.</title>
        <authorList>
            <person name="Dieterich C."/>
            <person name="Clifton S.W."/>
            <person name="Schuster L.N."/>
            <person name="Chinwalla A."/>
            <person name="Delehaunty K."/>
            <person name="Dinkelacker I."/>
            <person name="Fulton L."/>
            <person name="Fulton R."/>
            <person name="Godfrey J."/>
            <person name="Minx P."/>
            <person name="Mitreva M."/>
            <person name="Roeseler W."/>
            <person name="Tian H."/>
            <person name="Witte H."/>
            <person name="Yang S.P."/>
            <person name="Wilson R.K."/>
            <person name="Sommer R.J."/>
        </authorList>
    </citation>
    <scope>NUCLEOTIDE SEQUENCE [LARGE SCALE GENOMIC DNA]</scope>
    <source>
        <strain evidence="2">PS312</strain>
    </source>
</reference>
<evidence type="ECO:0000313" key="1">
    <source>
        <dbReference type="EnsemblMetazoa" id="PPA46289.1"/>
    </source>
</evidence>
<evidence type="ECO:0000313" key="2">
    <source>
        <dbReference type="Proteomes" id="UP000005239"/>
    </source>
</evidence>
<gene>
    <name evidence="1" type="primary">WBGene00284658</name>
</gene>
<dbReference type="EnsemblMetazoa" id="PPA46289.1">
    <property type="protein sequence ID" value="PPA46289.1"/>
    <property type="gene ID" value="WBGene00284658"/>
</dbReference>
<name>A0A2A6CHF1_PRIPA</name>
<reference evidence="1" key="2">
    <citation type="submission" date="2022-06" db="UniProtKB">
        <authorList>
            <consortium name="EnsemblMetazoa"/>
        </authorList>
    </citation>
    <scope>IDENTIFICATION</scope>
    <source>
        <strain evidence="1">PS312</strain>
    </source>
</reference>
<accession>A0A2A6CHF1</accession>
<protein>
    <submittedName>
        <fullName evidence="1">Uncharacterized protein</fullName>
    </submittedName>
</protein>
<dbReference type="AlphaFoldDB" id="A0A2A6CHF1"/>
<sequence length="66" mass="6918">MERTEPVAIRPAGAKPESSTGATPNCCSCDPTPNLTAGVPADCCCTMHEGGKIPRDEKEAVQDQML</sequence>
<keyword evidence="2" id="KW-1185">Reference proteome</keyword>
<dbReference type="Proteomes" id="UP000005239">
    <property type="component" value="Unassembled WGS sequence"/>
</dbReference>
<proteinExistence type="predicted"/>
<organism evidence="1 2">
    <name type="scientific">Pristionchus pacificus</name>
    <name type="common">Parasitic nematode worm</name>
    <dbReference type="NCBI Taxonomy" id="54126"/>
    <lineage>
        <taxon>Eukaryota</taxon>
        <taxon>Metazoa</taxon>
        <taxon>Ecdysozoa</taxon>
        <taxon>Nematoda</taxon>
        <taxon>Chromadorea</taxon>
        <taxon>Rhabditida</taxon>
        <taxon>Rhabditina</taxon>
        <taxon>Diplogasteromorpha</taxon>
        <taxon>Diplogasteroidea</taxon>
        <taxon>Neodiplogasteridae</taxon>
        <taxon>Pristionchus</taxon>
    </lineage>
</organism>